<keyword evidence="1" id="KW-0805">Transcription regulation</keyword>
<reference evidence="5" key="1">
    <citation type="submission" date="2017-09" db="EMBL/GenBank/DDBJ databases">
        <authorList>
            <person name="Varghese N."/>
            <person name="Submissions S."/>
        </authorList>
    </citation>
    <scope>NUCLEOTIDE SEQUENCE [LARGE SCALE GENOMIC DNA]</scope>
    <source>
        <strain evidence="5">MSL47</strain>
    </source>
</reference>
<dbReference type="InterPro" id="IPR014208">
    <property type="entry name" value="Spore_III_D"/>
</dbReference>
<dbReference type="InterPro" id="IPR018356">
    <property type="entry name" value="Tscrpt_reg_HTH_DeoR_CS"/>
</dbReference>
<sequence>MKDYIYRRVMEVSEYIIETKATVRQAAKVFGVSKSTIHKDITERLDKINPQLANEIKEILEYNKSERHFRGGEATRKKYLKEKISN</sequence>
<dbReference type="OrthoDB" id="1682956at2"/>
<dbReference type="NCBIfam" id="TIGR02844">
    <property type="entry name" value="spore_III_D"/>
    <property type="match status" value="1"/>
</dbReference>
<name>A0A285GL80_9FIRM</name>
<keyword evidence="5" id="KW-1185">Reference proteome</keyword>
<dbReference type="PROSITE" id="PS00894">
    <property type="entry name" value="HTH_DEOR_1"/>
    <property type="match status" value="1"/>
</dbReference>
<evidence type="ECO:0000256" key="2">
    <source>
        <dbReference type="ARBA" id="ARBA00023125"/>
    </source>
</evidence>
<protein>
    <submittedName>
        <fullName evidence="4">Putative DeoR family transcriptional regulator, stage III sporulation protein D</fullName>
    </submittedName>
</protein>
<keyword evidence="3" id="KW-0804">Transcription</keyword>
<proteinExistence type="predicted"/>
<dbReference type="STRING" id="1413210.U472_15015"/>
<dbReference type="RefSeq" id="WP_097017391.1">
    <property type="nucleotide sequence ID" value="NZ_OBDZ01000008.1"/>
</dbReference>
<dbReference type="Proteomes" id="UP000219573">
    <property type="component" value="Unassembled WGS sequence"/>
</dbReference>
<evidence type="ECO:0000313" key="4">
    <source>
        <dbReference type="EMBL" id="SNY24205.1"/>
    </source>
</evidence>
<dbReference type="EMBL" id="OBDZ01000008">
    <property type="protein sequence ID" value="SNY24205.1"/>
    <property type="molecule type" value="Genomic_DNA"/>
</dbReference>
<keyword evidence="2" id="KW-0238">DNA-binding</keyword>
<dbReference type="AlphaFoldDB" id="A0A285GL80"/>
<accession>A0A285GL80</accession>
<dbReference type="Pfam" id="PF12116">
    <property type="entry name" value="SpoIIID"/>
    <property type="match status" value="1"/>
</dbReference>
<gene>
    <name evidence="4" type="ORF">SAMN06265827_10864</name>
</gene>
<organism evidence="4 5">
    <name type="scientific">Orenia metallireducens</name>
    <dbReference type="NCBI Taxonomy" id="1413210"/>
    <lineage>
        <taxon>Bacteria</taxon>
        <taxon>Bacillati</taxon>
        <taxon>Bacillota</taxon>
        <taxon>Clostridia</taxon>
        <taxon>Halanaerobiales</taxon>
        <taxon>Halobacteroidaceae</taxon>
        <taxon>Orenia</taxon>
    </lineage>
</organism>
<evidence type="ECO:0000256" key="1">
    <source>
        <dbReference type="ARBA" id="ARBA00023015"/>
    </source>
</evidence>
<evidence type="ECO:0000256" key="3">
    <source>
        <dbReference type="ARBA" id="ARBA00023163"/>
    </source>
</evidence>
<dbReference type="GO" id="GO:0003677">
    <property type="term" value="F:DNA binding"/>
    <property type="evidence" value="ECO:0007669"/>
    <property type="project" value="UniProtKB-KW"/>
</dbReference>
<dbReference type="GO" id="GO:0003700">
    <property type="term" value="F:DNA-binding transcription factor activity"/>
    <property type="evidence" value="ECO:0007669"/>
    <property type="project" value="InterPro"/>
</dbReference>
<evidence type="ECO:0000313" key="5">
    <source>
        <dbReference type="Proteomes" id="UP000219573"/>
    </source>
</evidence>